<dbReference type="AlphaFoldDB" id="A0A2H3DS56"/>
<organism evidence="1 2">
    <name type="scientific">Armillaria gallica</name>
    <name type="common">Bulbous honey fungus</name>
    <name type="synonym">Armillaria bulbosa</name>
    <dbReference type="NCBI Taxonomy" id="47427"/>
    <lineage>
        <taxon>Eukaryota</taxon>
        <taxon>Fungi</taxon>
        <taxon>Dikarya</taxon>
        <taxon>Basidiomycota</taxon>
        <taxon>Agaricomycotina</taxon>
        <taxon>Agaricomycetes</taxon>
        <taxon>Agaricomycetidae</taxon>
        <taxon>Agaricales</taxon>
        <taxon>Marasmiineae</taxon>
        <taxon>Physalacriaceae</taxon>
        <taxon>Armillaria</taxon>
    </lineage>
</organism>
<dbReference type="OrthoDB" id="273917at2759"/>
<name>A0A2H3DS56_ARMGA</name>
<dbReference type="EMBL" id="KZ293656">
    <property type="protein sequence ID" value="PBK93688.1"/>
    <property type="molecule type" value="Genomic_DNA"/>
</dbReference>
<protein>
    <submittedName>
        <fullName evidence="1">Uncharacterized protein</fullName>
    </submittedName>
</protein>
<evidence type="ECO:0000313" key="1">
    <source>
        <dbReference type="EMBL" id="PBK93688.1"/>
    </source>
</evidence>
<accession>A0A2H3DS56</accession>
<proteinExistence type="predicted"/>
<dbReference type="Proteomes" id="UP000217790">
    <property type="component" value="Unassembled WGS sequence"/>
</dbReference>
<reference evidence="2" key="1">
    <citation type="journal article" date="2017" name="Nat. Ecol. Evol.">
        <title>Genome expansion and lineage-specific genetic innovations in the forest pathogenic fungi Armillaria.</title>
        <authorList>
            <person name="Sipos G."/>
            <person name="Prasanna A.N."/>
            <person name="Walter M.C."/>
            <person name="O'Connor E."/>
            <person name="Balint B."/>
            <person name="Krizsan K."/>
            <person name="Kiss B."/>
            <person name="Hess J."/>
            <person name="Varga T."/>
            <person name="Slot J."/>
            <person name="Riley R."/>
            <person name="Boka B."/>
            <person name="Rigling D."/>
            <person name="Barry K."/>
            <person name="Lee J."/>
            <person name="Mihaltcheva S."/>
            <person name="LaButti K."/>
            <person name="Lipzen A."/>
            <person name="Waldron R."/>
            <person name="Moloney N.M."/>
            <person name="Sperisen C."/>
            <person name="Kredics L."/>
            <person name="Vagvoelgyi C."/>
            <person name="Patrignani A."/>
            <person name="Fitzpatrick D."/>
            <person name="Nagy I."/>
            <person name="Doyle S."/>
            <person name="Anderson J.B."/>
            <person name="Grigoriev I.V."/>
            <person name="Gueldener U."/>
            <person name="Muensterkoetter M."/>
            <person name="Nagy L.G."/>
        </authorList>
    </citation>
    <scope>NUCLEOTIDE SEQUENCE [LARGE SCALE GENOMIC DNA]</scope>
    <source>
        <strain evidence="2">Ar21-2</strain>
    </source>
</reference>
<sequence length="127" mass="14203">MICYYDISLSSYKTGSAKVGSAWRRTGDKLIIQCLKNASETICFFFVSIVDDAHQKRTVIVSEISEVYAKLLEVTIQDPVVLGIIVGISFFSNSIPFSHSTCDRGCLPVERQSSPRSMHECRPFGHH</sequence>
<keyword evidence="2" id="KW-1185">Reference proteome</keyword>
<evidence type="ECO:0000313" key="2">
    <source>
        <dbReference type="Proteomes" id="UP000217790"/>
    </source>
</evidence>
<gene>
    <name evidence="1" type="ORF">ARMGADRAFT_132468</name>
</gene>
<dbReference type="InParanoid" id="A0A2H3DS56"/>